<dbReference type="RefSeq" id="WP_257465400.1">
    <property type="nucleotide sequence ID" value="NZ_JANJZT010000031.1"/>
</dbReference>
<dbReference type="Gene3D" id="1.25.40.750">
    <property type="entry name" value="Domain of unknown function DUF5071"/>
    <property type="match status" value="1"/>
</dbReference>
<protein>
    <recommendedName>
        <fullName evidence="1">DUF5071 domain-containing protein</fullName>
    </recommendedName>
</protein>
<evidence type="ECO:0000313" key="2">
    <source>
        <dbReference type="EMBL" id="MET3751893.1"/>
    </source>
</evidence>
<accession>A0ABV2M610</accession>
<comment type="caution">
    <text evidence="2">The sequence shown here is derived from an EMBL/GenBank/DDBJ whole genome shotgun (WGS) entry which is preliminary data.</text>
</comment>
<reference evidence="2 3" key="1">
    <citation type="submission" date="2024-06" db="EMBL/GenBank/DDBJ databases">
        <title>Genomic Encyclopedia of Type Strains, Phase IV (KMG-IV): sequencing the most valuable type-strain genomes for metagenomic binning, comparative biology and taxonomic classification.</title>
        <authorList>
            <person name="Goeker M."/>
        </authorList>
    </citation>
    <scope>NUCLEOTIDE SEQUENCE [LARGE SCALE GENOMIC DNA]</scope>
    <source>
        <strain evidence="2 3">DSM 29492</strain>
    </source>
</reference>
<keyword evidence="3" id="KW-1185">Reference proteome</keyword>
<evidence type="ECO:0000313" key="3">
    <source>
        <dbReference type="Proteomes" id="UP001549106"/>
    </source>
</evidence>
<proteinExistence type="predicted"/>
<evidence type="ECO:0000259" key="1">
    <source>
        <dbReference type="Pfam" id="PF16804"/>
    </source>
</evidence>
<gene>
    <name evidence="2" type="ORF">ABID24_003155</name>
</gene>
<organism evidence="2 3">
    <name type="scientific">Blautia caecimuris</name>
    <dbReference type="NCBI Taxonomy" id="1796615"/>
    <lineage>
        <taxon>Bacteria</taxon>
        <taxon>Bacillati</taxon>
        <taxon>Bacillota</taxon>
        <taxon>Clostridia</taxon>
        <taxon>Lachnospirales</taxon>
        <taxon>Lachnospiraceae</taxon>
        <taxon>Blautia</taxon>
    </lineage>
</organism>
<feature type="domain" description="DUF5071" evidence="1">
    <location>
        <begin position="52"/>
        <end position="126"/>
    </location>
</feature>
<dbReference type="InterPro" id="IPR038692">
    <property type="entry name" value="Cthe_2751_sf"/>
</dbReference>
<dbReference type="Proteomes" id="UP001549106">
    <property type="component" value="Unassembled WGS sequence"/>
</dbReference>
<dbReference type="InterPro" id="IPR031837">
    <property type="entry name" value="DUF5071"/>
</dbReference>
<dbReference type="EMBL" id="JBEPMJ010000031">
    <property type="protein sequence ID" value="MET3751893.1"/>
    <property type="molecule type" value="Genomic_DNA"/>
</dbReference>
<name>A0ABV2M610_9FIRM</name>
<dbReference type="Pfam" id="PF16804">
    <property type="entry name" value="DUF5071"/>
    <property type="match status" value="1"/>
</dbReference>
<sequence length="155" mass="18875">MTIDIDTLYEMLDERKPIEVQEEAIREARKIKSLSVFMQPIEYKLSWKNCAKVICEKTDEELNSYKYEMLEWLRDLNWPGAFLIMERLEKMDPQLLLNAAIYAVKQALLLKDNEWLGWMSYLLKNKKFYDALSEEKKYQKILKRYHKKYWGKLEY</sequence>